<protein>
    <submittedName>
        <fullName evidence="3">Uncharacterized protein</fullName>
    </submittedName>
</protein>
<organism evidence="3 4">
    <name type="scientific">Papiliotrema laurentii</name>
    <name type="common">Cryptococcus laurentii</name>
    <dbReference type="NCBI Taxonomy" id="5418"/>
    <lineage>
        <taxon>Eukaryota</taxon>
        <taxon>Fungi</taxon>
        <taxon>Dikarya</taxon>
        <taxon>Basidiomycota</taxon>
        <taxon>Agaricomycotina</taxon>
        <taxon>Tremellomycetes</taxon>
        <taxon>Tremellales</taxon>
        <taxon>Rhynchogastremaceae</taxon>
        <taxon>Papiliotrema</taxon>
    </lineage>
</organism>
<dbReference type="Proteomes" id="UP001182556">
    <property type="component" value="Unassembled WGS sequence"/>
</dbReference>
<reference evidence="3" key="1">
    <citation type="submission" date="2023-02" db="EMBL/GenBank/DDBJ databases">
        <title>Identification and recombinant expression of a fungal hydrolase from Papiliotrema laurentii that hydrolyzes apple cutin and clears colloidal polyester polyurethane.</title>
        <authorList>
            <consortium name="DOE Joint Genome Institute"/>
            <person name="Roman V.A."/>
            <person name="Bojanowski C."/>
            <person name="Crable B.R."/>
            <person name="Wagner D.N."/>
            <person name="Hung C.S."/>
            <person name="Nadeau L.J."/>
            <person name="Schratz L."/>
            <person name="Haridas S."/>
            <person name="Pangilinan J."/>
            <person name="Lipzen A."/>
            <person name="Na H."/>
            <person name="Yan M."/>
            <person name="Ng V."/>
            <person name="Grigoriev I.V."/>
            <person name="Spatafora J.W."/>
            <person name="Barlow D."/>
            <person name="Biffinger J."/>
            <person name="Kelley-Loughnane N."/>
            <person name="Varaljay V.A."/>
            <person name="Crookes-Goodson W.J."/>
        </authorList>
    </citation>
    <scope>NUCLEOTIDE SEQUENCE</scope>
    <source>
        <strain evidence="3">5307AH</strain>
    </source>
</reference>
<evidence type="ECO:0000313" key="3">
    <source>
        <dbReference type="EMBL" id="KAK1920801.1"/>
    </source>
</evidence>
<keyword evidence="2" id="KW-1133">Transmembrane helix</keyword>
<name>A0AAD9FMF4_PAPLA</name>
<dbReference type="PANTHER" id="PTHR40465:SF1">
    <property type="entry name" value="DUF6534 DOMAIN-CONTAINING PROTEIN"/>
    <property type="match status" value="1"/>
</dbReference>
<accession>A0AAD9FMF4</accession>
<feature type="region of interest" description="Disordered" evidence="1">
    <location>
        <begin position="350"/>
        <end position="374"/>
    </location>
</feature>
<keyword evidence="4" id="KW-1185">Reference proteome</keyword>
<feature type="compositionally biased region" description="Basic and acidic residues" evidence="1">
    <location>
        <begin position="358"/>
        <end position="374"/>
    </location>
</feature>
<comment type="caution">
    <text evidence="3">The sequence shown here is derived from an EMBL/GenBank/DDBJ whole genome shotgun (WGS) entry which is preliminary data.</text>
</comment>
<keyword evidence="2" id="KW-0472">Membrane</keyword>
<feature type="region of interest" description="Disordered" evidence="1">
    <location>
        <begin position="302"/>
        <end position="325"/>
    </location>
</feature>
<proteinExistence type="predicted"/>
<feature type="transmembrane region" description="Helical" evidence="2">
    <location>
        <begin position="208"/>
        <end position="228"/>
    </location>
</feature>
<sequence>MPDDIAQLKAHFNPIRHDTLGPQVMGLFADAVMGGALIIQLIHWTSWSRCDKAFVRAIVALSAILTAATTMLIFAHAWSDLIRGWGKYVGLVSVRFSSWYRILNGLTTATTQLFFVNRAAKLSVSPLATWVACTLLVVGGCAAAIAAFVSVRHDARGDEFGSMHGSPARYTWLGSTVLIDALLSGIIIWNLVRTKTGWAYAVGGFRRVIRICLEAQVSSVIFAVVFLITFRCRGGTRFPLFFDLSIGKIYVLAMTTLLNAKISLKREQEVGQNESFLATRSGKYKNATVMVSTEIYSESHQLQRLPPAGVPRRPSGLEGHEEDEIESEVNINLSDNHGSSSDLSTALAVKPSVGAMGDNKRKEPREPPEWKCSI</sequence>
<dbReference type="PANTHER" id="PTHR40465">
    <property type="entry name" value="CHROMOSOME 1, WHOLE GENOME SHOTGUN SEQUENCE"/>
    <property type="match status" value="1"/>
</dbReference>
<keyword evidence="2" id="KW-0812">Transmembrane</keyword>
<dbReference type="AlphaFoldDB" id="A0AAD9FMF4"/>
<evidence type="ECO:0000256" key="2">
    <source>
        <dbReference type="SAM" id="Phobius"/>
    </source>
</evidence>
<feature type="transmembrane region" description="Helical" evidence="2">
    <location>
        <begin position="98"/>
        <end position="115"/>
    </location>
</feature>
<dbReference type="EMBL" id="JAODAN010000012">
    <property type="protein sequence ID" value="KAK1920801.1"/>
    <property type="molecule type" value="Genomic_DNA"/>
</dbReference>
<feature type="transmembrane region" description="Helical" evidence="2">
    <location>
        <begin position="170"/>
        <end position="192"/>
    </location>
</feature>
<feature type="transmembrane region" description="Helical" evidence="2">
    <location>
        <begin position="54"/>
        <end position="78"/>
    </location>
</feature>
<feature type="transmembrane region" description="Helical" evidence="2">
    <location>
        <begin position="127"/>
        <end position="150"/>
    </location>
</feature>
<evidence type="ECO:0000256" key="1">
    <source>
        <dbReference type="SAM" id="MobiDB-lite"/>
    </source>
</evidence>
<evidence type="ECO:0000313" key="4">
    <source>
        <dbReference type="Proteomes" id="UP001182556"/>
    </source>
</evidence>
<feature type="transmembrane region" description="Helical" evidence="2">
    <location>
        <begin position="20"/>
        <end position="42"/>
    </location>
</feature>
<gene>
    <name evidence="3" type="ORF">DB88DRAFT_513546</name>
</gene>